<keyword evidence="4" id="KW-0479">Metal-binding</keyword>
<reference evidence="8" key="1">
    <citation type="submission" date="2021-01" db="EMBL/GenBank/DDBJ databases">
        <authorList>
            <person name="Corre E."/>
            <person name="Pelletier E."/>
            <person name="Niang G."/>
            <person name="Scheremetjew M."/>
            <person name="Finn R."/>
            <person name="Kale V."/>
            <person name="Holt S."/>
            <person name="Cochrane G."/>
            <person name="Meng A."/>
            <person name="Brown T."/>
            <person name="Cohen L."/>
        </authorList>
    </citation>
    <scope>NUCLEOTIDE SEQUENCE</scope>
    <source>
        <strain evidence="8">RCC1130</strain>
    </source>
</reference>
<dbReference type="PANTHER" id="PTHR12001:SF69">
    <property type="entry name" value="ALL TRANS-POLYPRENYL-DIPHOSPHATE SYNTHASE PDSS1"/>
    <property type="match status" value="1"/>
</dbReference>
<evidence type="ECO:0000313" key="8">
    <source>
        <dbReference type="EMBL" id="CAD8534016.1"/>
    </source>
</evidence>
<dbReference type="GO" id="GO:0004659">
    <property type="term" value="F:prenyltransferase activity"/>
    <property type="evidence" value="ECO:0007669"/>
    <property type="project" value="InterPro"/>
</dbReference>
<dbReference type="Pfam" id="PF00348">
    <property type="entry name" value="polyprenyl_synt"/>
    <property type="match status" value="1"/>
</dbReference>
<dbReference type="Gene3D" id="1.10.600.10">
    <property type="entry name" value="Farnesyl Diphosphate Synthase"/>
    <property type="match status" value="1"/>
</dbReference>
<comment type="cofactor">
    <cofactor evidence="1">
        <name>Mg(2+)</name>
        <dbReference type="ChEBI" id="CHEBI:18420"/>
    </cofactor>
</comment>
<evidence type="ECO:0000256" key="6">
    <source>
        <dbReference type="ARBA" id="ARBA00023229"/>
    </source>
</evidence>
<keyword evidence="3 7" id="KW-0808">Transferase</keyword>
<dbReference type="InterPro" id="IPR000092">
    <property type="entry name" value="Polyprenyl_synt"/>
</dbReference>
<dbReference type="GO" id="GO:0008299">
    <property type="term" value="P:isoprenoid biosynthetic process"/>
    <property type="evidence" value="ECO:0007669"/>
    <property type="project" value="UniProtKB-KW"/>
</dbReference>
<evidence type="ECO:0000256" key="2">
    <source>
        <dbReference type="ARBA" id="ARBA00006706"/>
    </source>
</evidence>
<dbReference type="GO" id="GO:0046872">
    <property type="term" value="F:metal ion binding"/>
    <property type="evidence" value="ECO:0007669"/>
    <property type="project" value="UniProtKB-KW"/>
</dbReference>
<keyword evidence="6" id="KW-0414">Isoprene biosynthesis</keyword>
<accession>A0A7S0IXC1</accession>
<name>A0A7S0IXC1_9EUKA</name>
<proteinExistence type="inferred from homology"/>
<evidence type="ECO:0000256" key="1">
    <source>
        <dbReference type="ARBA" id="ARBA00001946"/>
    </source>
</evidence>
<evidence type="ECO:0000256" key="4">
    <source>
        <dbReference type="ARBA" id="ARBA00022723"/>
    </source>
</evidence>
<dbReference type="InterPro" id="IPR008949">
    <property type="entry name" value="Isoprenoid_synthase_dom_sf"/>
</dbReference>
<organism evidence="8">
    <name type="scientific">Calcidiscus leptoporus</name>
    <dbReference type="NCBI Taxonomy" id="127549"/>
    <lineage>
        <taxon>Eukaryota</taxon>
        <taxon>Haptista</taxon>
        <taxon>Haptophyta</taxon>
        <taxon>Prymnesiophyceae</taxon>
        <taxon>Coccolithales</taxon>
        <taxon>Calcidiscaceae</taxon>
        <taxon>Calcidiscus</taxon>
    </lineage>
</organism>
<dbReference type="GO" id="GO:1901663">
    <property type="term" value="P:quinone biosynthetic process"/>
    <property type="evidence" value="ECO:0007669"/>
    <property type="project" value="UniProtKB-ARBA"/>
</dbReference>
<gene>
    <name evidence="8" type="ORF">CLEP1334_LOCUS9271</name>
</gene>
<keyword evidence="5" id="KW-0460">Magnesium</keyword>
<evidence type="ECO:0000256" key="7">
    <source>
        <dbReference type="RuleBase" id="RU004466"/>
    </source>
</evidence>
<comment type="similarity">
    <text evidence="2 7">Belongs to the FPP/GGPP synthase family.</text>
</comment>
<dbReference type="EMBL" id="HBER01018405">
    <property type="protein sequence ID" value="CAD8534016.1"/>
    <property type="molecule type" value="Transcribed_RNA"/>
</dbReference>
<dbReference type="AlphaFoldDB" id="A0A7S0IXC1"/>
<evidence type="ECO:0000256" key="5">
    <source>
        <dbReference type="ARBA" id="ARBA00022842"/>
    </source>
</evidence>
<evidence type="ECO:0000256" key="3">
    <source>
        <dbReference type="ARBA" id="ARBA00022679"/>
    </source>
</evidence>
<dbReference type="SUPFAM" id="SSF48576">
    <property type="entry name" value="Terpenoid synthases"/>
    <property type="match status" value="1"/>
</dbReference>
<sequence length="357" mass="38218">MTVDLRRGTPTPSGPDPYKIVVQDLEHIKTSIKKVLSENKGGSGALSSNEVLTMAAREFMQRKGKSFRPMLVLLIGRATNPDFAINQRHYKLAVIAEMIHTASLIHADVLEEGESDTSQGTLVHQEVNVDVGNKVCILAGDFLLAKAAVELSLLDCSEVTEIVARGLEAICEGSMLAYDSTAHAAVAAADGLRLEEYLHVVERQQGQLIGNTCQCSAILSGHEVNSSVAQACKIFGEGLAMAQQLIGEADEMSELLKKSRRAPRKWPSTLPPTVPLLRAVQSCPELGPIISRGFAETEDAAAAIALIDSSDAVNYTLDLATQHAQDAADALFVLPDSAMRSSMLVLCHKILAGVPLK</sequence>
<dbReference type="PANTHER" id="PTHR12001">
    <property type="entry name" value="GERANYLGERANYL PYROPHOSPHATE SYNTHASE"/>
    <property type="match status" value="1"/>
</dbReference>
<protein>
    <submittedName>
        <fullName evidence="8">Uncharacterized protein</fullName>
    </submittedName>
</protein>